<reference evidence="1 2" key="1">
    <citation type="submission" date="2021-06" db="EMBL/GenBank/DDBJ databases">
        <title>Caerostris extrusa draft genome.</title>
        <authorList>
            <person name="Kono N."/>
            <person name="Arakawa K."/>
        </authorList>
    </citation>
    <scope>NUCLEOTIDE SEQUENCE [LARGE SCALE GENOMIC DNA]</scope>
</reference>
<accession>A0AAV4S9C4</accession>
<comment type="caution">
    <text evidence="1">The sequence shown here is derived from an EMBL/GenBank/DDBJ whole genome shotgun (WGS) entry which is preliminary data.</text>
</comment>
<dbReference type="Proteomes" id="UP001054945">
    <property type="component" value="Unassembled WGS sequence"/>
</dbReference>
<evidence type="ECO:0000313" key="1">
    <source>
        <dbReference type="EMBL" id="GIY30127.1"/>
    </source>
</evidence>
<sequence length="84" mass="9802">MRRRSNTRETKQNEQPFGNELKLVEISFPTLFFQGDLEREREWKGKVGVRKRQPRGSGKGNVVRPCVLCAPRNYLRALNEEKGN</sequence>
<keyword evidence="2" id="KW-1185">Reference proteome</keyword>
<organism evidence="1 2">
    <name type="scientific">Caerostris extrusa</name>
    <name type="common">Bark spider</name>
    <name type="synonym">Caerostris bankana</name>
    <dbReference type="NCBI Taxonomy" id="172846"/>
    <lineage>
        <taxon>Eukaryota</taxon>
        <taxon>Metazoa</taxon>
        <taxon>Ecdysozoa</taxon>
        <taxon>Arthropoda</taxon>
        <taxon>Chelicerata</taxon>
        <taxon>Arachnida</taxon>
        <taxon>Araneae</taxon>
        <taxon>Araneomorphae</taxon>
        <taxon>Entelegynae</taxon>
        <taxon>Araneoidea</taxon>
        <taxon>Araneidae</taxon>
        <taxon>Caerostris</taxon>
    </lineage>
</organism>
<dbReference type="AlphaFoldDB" id="A0AAV4S9C4"/>
<dbReference type="EMBL" id="BPLR01009175">
    <property type="protein sequence ID" value="GIY30127.1"/>
    <property type="molecule type" value="Genomic_DNA"/>
</dbReference>
<gene>
    <name evidence="1" type="ORF">CEXT_325921</name>
</gene>
<protein>
    <submittedName>
        <fullName evidence="1">Uncharacterized protein</fullName>
    </submittedName>
</protein>
<evidence type="ECO:0000313" key="2">
    <source>
        <dbReference type="Proteomes" id="UP001054945"/>
    </source>
</evidence>
<proteinExistence type="predicted"/>
<name>A0AAV4S9C4_CAEEX</name>